<dbReference type="Proteomes" id="UP001165524">
    <property type="component" value="Unassembled WGS sequence"/>
</dbReference>
<proteinExistence type="predicted"/>
<reference evidence="1" key="1">
    <citation type="submission" date="2022-04" db="EMBL/GenBank/DDBJ databases">
        <title>Alcanivorax sp. CY1518 draft genome sequence.</title>
        <authorList>
            <person name="Zhao G."/>
            <person name="An M."/>
        </authorList>
    </citation>
    <scope>NUCLEOTIDE SEQUENCE</scope>
    <source>
        <strain evidence="1">CY1518</strain>
    </source>
</reference>
<evidence type="ECO:0000313" key="2">
    <source>
        <dbReference type="Proteomes" id="UP001165524"/>
    </source>
</evidence>
<keyword evidence="2" id="KW-1185">Reference proteome</keyword>
<accession>A0ABT0E9S7</accession>
<dbReference type="EMBL" id="JALKII010000008">
    <property type="protein sequence ID" value="MCK0538377.1"/>
    <property type="molecule type" value="Genomic_DNA"/>
</dbReference>
<sequence length="344" mass="38903">MTDTQRAKAEQLLDAQVAYLVSQLDEKQFRKLAKEEIDIAFKVMKTLRLKDVVSAAQVRETAHRYTVEMPIAGAIPELIGEIADRLYNHPGHDKNSFEDLISDQELTELIDVALEMDALRTRLIQEIGGSPLVIHLISDMLYRGIQGFVTQGTQKAGNMASSIPGASSMFKLGKSVVNKAAPGLEKSAEQNIRKYIAHNTRGIIRQSEKRLEKAIESGELRQAVLDFWDDIKEQKVASLRRYITRDELEDTMVAGLEAWKRFRSTRYFANLLDAGVDFFFEKYGDTSLDKLIAEMGVDKKMVLQELLHYAPGILAVLKERGVLHDTLRRRLEGFWFSESTLAAL</sequence>
<gene>
    <name evidence="1" type="ORF">MU846_11705</name>
</gene>
<evidence type="ECO:0000313" key="1">
    <source>
        <dbReference type="EMBL" id="MCK0538377.1"/>
    </source>
</evidence>
<name>A0ABT0E9S7_9GAMM</name>
<dbReference type="RefSeq" id="WP_246952935.1">
    <property type="nucleotide sequence ID" value="NZ_JALKII010000008.1"/>
</dbReference>
<comment type="caution">
    <text evidence="1">The sequence shown here is derived from an EMBL/GenBank/DDBJ whole genome shotgun (WGS) entry which is preliminary data.</text>
</comment>
<protein>
    <submittedName>
        <fullName evidence="1">Uncharacterized protein</fullName>
    </submittedName>
</protein>
<organism evidence="1 2">
    <name type="scientific">Alcanivorax quisquiliarum</name>
    <dbReference type="NCBI Taxonomy" id="2933565"/>
    <lineage>
        <taxon>Bacteria</taxon>
        <taxon>Pseudomonadati</taxon>
        <taxon>Pseudomonadota</taxon>
        <taxon>Gammaproteobacteria</taxon>
        <taxon>Oceanospirillales</taxon>
        <taxon>Alcanivoracaceae</taxon>
        <taxon>Alcanivorax</taxon>
    </lineage>
</organism>